<feature type="compositionally biased region" description="Polar residues" evidence="12">
    <location>
        <begin position="507"/>
        <end position="532"/>
    </location>
</feature>
<sequence length="638" mass="73453">MNWQSGLVKTILEPKNLIISSEIAVVIADKYPKARHHYLVLPKEDIPSIFHLNKTHIPLLEELHLLGRNIIEVRGKEISDFQVGFHAEPSMQRLHLHVISKDFISHSLKTKKHWNSFNTDLFVTHDKLCHMLEKENSVQRLPKTLKDQLLATPLKCNQCEFVAKNMPTLKEHLLDHLNDAYPKAQYHFLVVSKEDIENVTKLTEDHLPLLDQMLDLAHKIIEEKAKDLSSNFLIGFKTHAFMNRLNLHVVSDDFHAFSMRRINHWNSFHTELFLPFQTAYMMLQMQGSIDIMSQEEAEKLKHKIPLTCIHCDFSTDSVVELKGHLFTHWKKREARREHKQRMETLTHVLEAIKLEEIKFEAEQELENNETEAAAKKTQEQEEIFKAQQYHRPGKYYPNYPQQNQAHEGFVPNRMNHPQQQHPKYFVPCNPNLMINPNMIMPPPNGINPNNPFRQQPAQCLQPRPNVGPWQNLNGGNPQMHYPRGPPRQPHPNYPNQNHHQGPRYPNNRKTQPQNGQQTVNQPKSYEVKSNPSVGKPSTVPNQKNQPPKWQQKKPPQEQQQQQSEQSKINAKKEDEASPGESKATAEAASSTASGKQYVKKKWPKKKKPNKAGNARGAAAPDPADKTQSAGPQAKPADT</sequence>
<dbReference type="PROSITE" id="PS00892">
    <property type="entry name" value="HIT_1"/>
    <property type="match status" value="1"/>
</dbReference>
<evidence type="ECO:0000313" key="15">
    <source>
        <dbReference type="Proteomes" id="UP000007798"/>
    </source>
</evidence>
<dbReference type="GO" id="GO:0003725">
    <property type="term" value="F:double-stranded RNA binding"/>
    <property type="evidence" value="ECO:0007669"/>
    <property type="project" value="TreeGrafter"/>
</dbReference>
<dbReference type="GO" id="GO:0008270">
    <property type="term" value="F:zinc ion binding"/>
    <property type="evidence" value="ECO:0007669"/>
    <property type="project" value="UniProtKB-KW"/>
</dbReference>
<feature type="domain" description="HIT" evidence="13">
    <location>
        <begin position="4"/>
        <end position="108"/>
    </location>
</feature>
<dbReference type="InterPro" id="IPR011146">
    <property type="entry name" value="HIT-like"/>
</dbReference>
<evidence type="ECO:0000256" key="8">
    <source>
        <dbReference type="ARBA" id="ARBA00023204"/>
    </source>
</evidence>
<evidence type="ECO:0000313" key="14">
    <source>
        <dbReference type="EMBL" id="KRF99894.1"/>
    </source>
</evidence>
<keyword evidence="15" id="KW-1185">Reference proteome</keyword>
<dbReference type="Gene3D" id="3.30.428.10">
    <property type="entry name" value="HIT-like"/>
    <property type="match status" value="2"/>
</dbReference>
<dbReference type="InterPro" id="IPR013087">
    <property type="entry name" value="Znf_C2H2_type"/>
</dbReference>
<comment type="subcellular location">
    <subcellularLocation>
        <location evidence="1">Nucleus</location>
    </subcellularLocation>
</comment>
<keyword evidence="5" id="KW-0378">Hydrolase</keyword>
<keyword evidence="8" id="KW-0234">DNA repair</keyword>
<protein>
    <recommendedName>
        <fullName evidence="13">HIT domain-containing protein</fullName>
    </recommendedName>
</protein>
<evidence type="ECO:0000256" key="12">
    <source>
        <dbReference type="SAM" id="MobiDB-lite"/>
    </source>
</evidence>
<reference evidence="14 15" key="1">
    <citation type="journal article" date="2007" name="Nature">
        <title>Evolution of genes and genomes on the Drosophila phylogeny.</title>
        <authorList>
            <consortium name="Drosophila 12 Genomes Consortium"/>
            <person name="Clark A.G."/>
            <person name="Eisen M.B."/>
            <person name="Smith D.R."/>
            <person name="Bergman C.M."/>
            <person name="Oliver B."/>
            <person name="Markow T.A."/>
            <person name="Kaufman T.C."/>
            <person name="Kellis M."/>
            <person name="Gelbart W."/>
            <person name="Iyer V.N."/>
            <person name="Pollard D.A."/>
            <person name="Sackton T.B."/>
            <person name="Larracuente A.M."/>
            <person name="Singh N.D."/>
            <person name="Abad J.P."/>
            <person name="Abt D.N."/>
            <person name="Adryan B."/>
            <person name="Aguade M."/>
            <person name="Akashi H."/>
            <person name="Anderson W.W."/>
            <person name="Aquadro C.F."/>
            <person name="Ardell D.H."/>
            <person name="Arguello R."/>
            <person name="Artieri C.G."/>
            <person name="Barbash D.A."/>
            <person name="Barker D."/>
            <person name="Barsanti P."/>
            <person name="Batterham P."/>
            <person name="Batzoglou S."/>
            <person name="Begun D."/>
            <person name="Bhutkar A."/>
            <person name="Blanco E."/>
            <person name="Bosak S.A."/>
            <person name="Bradley R.K."/>
            <person name="Brand A.D."/>
            <person name="Brent M.R."/>
            <person name="Brooks A.N."/>
            <person name="Brown R.H."/>
            <person name="Butlin R.K."/>
            <person name="Caggese C."/>
            <person name="Calvi B.R."/>
            <person name="Bernardo de Carvalho A."/>
            <person name="Caspi A."/>
            <person name="Castrezana S."/>
            <person name="Celniker S.E."/>
            <person name="Chang J.L."/>
            <person name="Chapple C."/>
            <person name="Chatterji S."/>
            <person name="Chinwalla A."/>
            <person name="Civetta A."/>
            <person name="Clifton S.W."/>
            <person name="Comeron J.M."/>
            <person name="Costello J.C."/>
            <person name="Coyne J.A."/>
            <person name="Daub J."/>
            <person name="David R.G."/>
            <person name="Delcher A.L."/>
            <person name="Delehaunty K."/>
            <person name="Do C.B."/>
            <person name="Ebling H."/>
            <person name="Edwards K."/>
            <person name="Eickbush T."/>
            <person name="Evans J.D."/>
            <person name="Filipski A."/>
            <person name="Findeiss S."/>
            <person name="Freyhult E."/>
            <person name="Fulton L."/>
            <person name="Fulton R."/>
            <person name="Garcia A.C."/>
            <person name="Gardiner A."/>
            <person name="Garfield D.A."/>
            <person name="Garvin B.E."/>
            <person name="Gibson G."/>
            <person name="Gilbert D."/>
            <person name="Gnerre S."/>
            <person name="Godfrey J."/>
            <person name="Good R."/>
            <person name="Gotea V."/>
            <person name="Gravely B."/>
            <person name="Greenberg A.J."/>
            <person name="Griffiths-Jones S."/>
            <person name="Gross S."/>
            <person name="Guigo R."/>
            <person name="Gustafson E.A."/>
            <person name="Haerty W."/>
            <person name="Hahn M.W."/>
            <person name="Halligan D.L."/>
            <person name="Halpern A.L."/>
            <person name="Halter G.M."/>
            <person name="Han M.V."/>
            <person name="Heger A."/>
            <person name="Hillier L."/>
            <person name="Hinrichs A.S."/>
            <person name="Holmes I."/>
            <person name="Hoskins R.A."/>
            <person name="Hubisz M.J."/>
            <person name="Hultmark D."/>
            <person name="Huntley M.A."/>
            <person name="Jaffe D.B."/>
            <person name="Jagadeeshan S."/>
            <person name="Jeck W.R."/>
            <person name="Johnson J."/>
            <person name="Jones C.D."/>
            <person name="Jordan W.C."/>
            <person name="Karpen G.H."/>
            <person name="Kataoka E."/>
            <person name="Keightley P.D."/>
            <person name="Kheradpour P."/>
            <person name="Kirkness E.F."/>
            <person name="Koerich L.B."/>
            <person name="Kristiansen K."/>
            <person name="Kudrna D."/>
            <person name="Kulathinal R.J."/>
            <person name="Kumar S."/>
            <person name="Kwok R."/>
            <person name="Lander E."/>
            <person name="Langley C.H."/>
            <person name="Lapoint R."/>
            <person name="Lazzaro B.P."/>
            <person name="Lee S.J."/>
            <person name="Levesque L."/>
            <person name="Li R."/>
            <person name="Lin C.F."/>
            <person name="Lin M.F."/>
            <person name="Lindblad-Toh K."/>
            <person name="Llopart A."/>
            <person name="Long M."/>
            <person name="Low L."/>
            <person name="Lozovsky E."/>
            <person name="Lu J."/>
            <person name="Luo M."/>
            <person name="Machado C.A."/>
            <person name="Makalowski W."/>
            <person name="Marzo M."/>
            <person name="Matsuda M."/>
            <person name="Matzkin L."/>
            <person name="McAllister B."/>
            <person name="McBride C.S."/>
            <person name="McKernan B."/>
            <person name="McKernan K."/>
            <person name="Mendez-Lago M."/>
            <person name="Minx P."/>
            <person name="Mollenhauer M.U."/>
            <person name="Montooth K."/>
            <person name="Mount S.M."/>
            <person name="Mu X."/>
            <person name="Myers E."/>
            <person name="Negre B."/>
            <person name="Newfeld S."/>
            <person name="Nielsen R."/>
            <person name="Noor M.A."/>
            <person name="O'Grady P."/>
            <person name="Pachter L."/>
            <person name="Papaceit M."/>
            <person name="Parisi M.J."/>
            <person name="Parisi M."/>
            <person name="Parts L."/>
            <person name="Pedersen J.S."/>
            <person name="Pesole G."/>
            <person name="Phillippy A.M."/>
            <person name="Ponting C.P."/>
            <person name="Pop M."/>
            <person name="Porcelli D."/>
            <person name="Powell J.R."/>
            <person name="Prohaska S."/>
            <person name="Pruitt K."/>
            <person name="Puig M."/>
            <person name="Quesneville H."/>
            <person name="Ram K.R."/>
            <person name="Rand D."/>
            <person name="Rasmussen M.D."/>
            <person name="Reed L.K."/>
            <person name="Reenan R."/>
            <person name="Reily A."/>
            <person name="Remington K.A."/>
            <person name="Rieger T.T."/>
            <person name="Ritchie M.G."/>
            <person name="Robin C."/>
            <person name="Rogers Y.H."/>
            <person name="Rohde C."/>
            <person name="Rozas J."/>
            <person name="Rubenfield M.J."/>
            <person name="Ruiz A."/>
            <person name="Russo S."/>
            <person name="Salzberg S.L."/>
            <person name="Sanchez-Gracia A."/>
            <person name="Saranga D.J."/>
            <person name="Sato H."/>
            <person name="Schaeffer S.W."/>
            <person name="Schatz M.C."/>
            <person name="Schlenke T."/>
            <person name="Schwartz R."/>
            <person name="Segarra C."/>
            <person name="Singh R.S."/>
            <person name="Sirot L."/>
            <person name="Sirota M."/>
            <person name="Sisneros N.B."/>
            <person name="Smith C.D."/>
            <person name="Smith T.F."/>
            <person name="Spieth J."/>
            <person name="Stage D.E."/>
            <person name="Stark A."/>
            <person name="Stephan W."/>
            <person name="Strausberg R.L."/>
            <person name="Strempel S."/>
            <person name="Sturgill D."/>
            <person name="Sutton G."/>
            <person name="Sutton G.G."/>
            <person name="Tao W."/>
            <person name="Teichmann S."/>
            <person name="Tobari Y.N."/>
            <person name="Tomimura Y."/>
            <person name="Tsolas J.M."/>
            <person name="Valente V.L."/>
            <person name="Venter E."/>
            <person name="Venter J.C."/>
            <person name="Vicario S."/>
            <person name="Vieira F.G."/>
            <person name="Vilella A.J."/>
            <person name="Villasante A."/>
            <person name="Walenz B."/>
            <person name="Wang J."/>
            <person name="Wasserman M."/>
            <person name="Watts T."/>
            <person name="Wilson D."/>
            <person name="Wilson R.K."/>
            <person name="Wing R.A."/>
            <person name="Wolfner M.F."/>
            <person name="Wong A."/>
            <person name="Wong G.K."/>
            <person name="Wu C.I."/>
            <person name="Wu G."/>
            <person name="Yamamoto D."/>
            <person name="Yang H.P."/>
            <person name="Yang S.P."/>
            <person name="Yorke J.A."/>
            <person name="Yoshida K."/>
            <person name="Zdobnov E."/>
            <person name="Zhang P."/>
            <person name="Zhang Y."/>
            <person name="Zimin A.V."/>
            <person name="Baldwin J."/>
            <person name="Abdouelleil A."/>
            <person name="Abdulkadir J."/>
            <person name="Abebe A."/>
            <person name="Abera B."/>
            <person name="Abreu J."/>
            <person name="Acer S.C."/>
            <person name="Aftuck L."/>
            <person name="Alexander A."/>
            <person name="An P."/>
            <person name="Anderson E."/>
            <person name="Anderson S."/>
            <person name="Arachi H."/>
            <person name="Azer M."/>
            <person name="Bachantsang P."/>
            <person name="Barry A."/>
            <person name="Bayul T."/>
            <person name="Berlin A."/>
            <person name="Bessette D."/>
            <person name="Bloom T."/>
            <person name="Blye J."/>
            <person name="Boguslavskiy L."/>
            <person name="Bonnet C."/>
            <person name="Boukhgalter B."/>
            <person name="Bourzgui I."/>
            <person name="Brown A."/>
            <person name="Cahill P."/>
            <person name="Channer S."/>
            <person name="Cheshatsang Y."/>
            <person name="Chuda L."/>
            <person name="Citroen M."/>
            <person name="Collymore A."/>
            <person name="Cooke P."/>
            <person name="Costello M."/>
            <person name="D'Aco K."/>
            <person name="Daza R."/>
            <person name="De Haan G."/>
            <person name="DeGray S."/>
            <person name="DeMaso C."/>
            <person name="Dhargay N."/>
            <person name="Dooley K."/>
            <person name="Dooley E."/>
            <person name="Doricent M."/>
            <person name="Dorje P."/>
            <person name="Dorjee K."/>
            <person name="Dupes A."/>
            <person name="Elong R."/>
            <person name="Falk J."/>
            <person name="Farina A."/>
            <person name="Faro S."/>
            <person name="Ferguson D."/>
            <person name="Fisher S."/>
            <person name="Foley C.D."/>
            <person name="Franke A."/>
            <person name="Friedrich D."/>
            <person name="Gadbois L."/>
            <person name="Gearin G."/>
            <person name="Gearin C.R."/>
            <person name="Giannoukos G."/>
            <person name="Goode T."/>
            <person name="Graham J."/>
            <person name="Grandbois E."/>
            <person name="Grewal S."/>
            <person name="Gyaltsen K."/>
            <person name="Hafez N."/>
            <person name="Hagos B."/>
            <person name="Hall J."/>
            <person name="Henson C."/>
            <person name="Hollinger A."/>
            <person name="Honan T."/>
            <person name="Huard M.D."/>
            <person name="Hughes L."/>
            <person name="Hurhula B."/>
            <person name="Husby M.E."/>
            <person name="Kamat A."/>
            <person name="Kanga B."/>
            <person name="Kashin S."/>
            <person name="Khazanovich D."/>
            <person name="Kisner P."/>
            <person name="Lance K."/>
            <person name="Lara M."/>
            <person name="Lee W."/>
            <person name="Lennon N."/>
            <person name="Letendre F."/>
            <person name="LeVine R."/>
            <person name="Lipovsky A."/>
            <person name="Liu X."/>
            <person name="Liu J."/>
            <person name="Liu S."/>
            <person name="Lokyitsang T."/>
            <person name="Lokyitsang Y."/>
            <person name="Lubonja R."/>
            <person name="Lui A."/>
            <person name="MacDonald P."/>
            <person name="Magnisalis V."/>
            <person name="Maru K."/>
            <person name="Matthews C."/>
            <person name="McCusker W."/>
            <person name="McDonough S."/>
            <person name="Mehta T."/>
            <person name="Meldrim J."/>
            <person name="Meneus L."/>
            <person name="Mihai O."/>
            <person name="Mihalev A."/>
            <person name="Mihova T."/>
            <person name="Mittelman R."/>
            <person name="Mlenga V."/>
            <person name="Montmayeur A."/>
            <person name="Mulrain L."/>
            <person name="Navidi A."/>
            <person name="Naylor J."/>
            <person name="Negash T."/>
            <person name="Nguyen T."/>
            <person name="Nguyen N."/>
            <person name="Nicol R."/>
            <person name="Norbu C."/>
            <person name="Norbu N."/>
            <person name="Novod N."/>
            <person name="O'Neill B."/>
            <person name="Osman S."/>
            <person name="Markiewicz E."/>
            <person name="Oyono O.L."/>
            <person name="Patti C."/>
            <person name="Phunkhang P."/>
            <person name="Pierre F."/>
            <person name="Priest M."/>
            <person name="Raghuraman S."/>
            <person name="Rege F."/>
            <person name="Reyes R."/>
            <person name="Rise C."/>
            <person name="Rogov P."/>
            <person name="Ross K."/>
            <person name="Ryan E."/>
            <person name="Settipalli S."/>
            <person name="Shea T."/>
            <person name="Sherpa N."/>
            <person name="Shi L."/>
            <person name="Shih D."/>
            <person name="Sparrow T."/>
            <person name="Spaulding J."/>
            <person name="Stalker J."/>
            <person name="Stange-Thomann N."/>
            <person name="Stavropoulos S."/>
            <person name="Stone C."/>
            <person name="Strader C."/>
            <person name="Tesfaye S."/>
            <person name="Thomson T."/>
            <person name="Thoulutsang Y."/>
            <person name="Thoulutsang D."/>
            <person name="Topham K."/>
            <person name="Topping I."/>
            <person name="Tsamla T."/>
            <person name="Vassiliev H."/>
            <person name="Vo A."/>
            <person name="Wangchuk T."/>
            <person name="Wangdi T."/>
            <person name="Weiand M."/>
            <person name="Wilkinson J."/>
            <person name="Wilson A."/>
            <person name="Yadav S."/>
            <person name="Young G."/>
            <person name="Yu Q."/>
            <person name="Zembek L."/>
            <person name="Zhong D."/>
            <person name="Zimmer A."/>
            <person name="Zwirko Z."/>
            <person name="Jaffe D.B."/>
            <person name="Alvarez P."/>
            <person name="Brockman W."/>
            <person name="Butler J."/>
            <person name="Chin C."/>
            <person name="Gnerre S."/>
            <person name="Grabherr M."/>
            <person name="Kleber M."/>
            <person name="Mauceli E."/>
            <person name="MacCallum I."/>
        </authorList>
    </citation>
    <scope>NUCLEOTIDE SEQUENCE [LARGE SCALE GENOMIC DNA]</scope>
    <source>
        <strain evidence="15">Tucson 14030-0811.24</strain>
    </source>
</reference>
<dbReference type="Pfam" id="PF16278">
    <property type="entry name" value="zf-C2HE"/>
    <property type="match status" value="1"/>
</dbReference>
<evidence type="ECO:0000256" key="4">
    <source>
        <dbReference type="ARBA" id="ARBA00022771"/>
    </source>
</evidence>
<evidence type="ECO:0000256" key="10">
    <source>
        <dbReference type="PROSITE-ProRule" id="PRU00464"/>
    </source>
</evidence>
<keyword evidence="4" id="KW-0863">Zinc-finger</keyword>
<dbReference type="GO" id="GO:0033699">
    <property type="term" value="F:DNA 5'-adenosine monophosphate hydrolase activity"/>
    <property type="evidence" value="ECO:0007669"/>
    <property type="project" value="TreeGrafter"/>
</dbReference>
<comment type="caution">
    <text evidence="10">Lacks conserved residue(s) required for the propagation of feature annotation.</text>
</comment>
<evidence type="ECO:0000256" key="2">
    <source>
        <dbReference type="ARBA" id="ARBA00022723"/>
    </source>
</evidence>
<dbReference type="GO" id="GO:0000012">
    <property type="term" value="P:single strand break repair"/>
    <property type="evidence" value="ECO:0007669"/>
    <property type="project" value="TreeGrafter"/>
</dbReference>
<evidence type="ECO:0000256" key="5">
    <source>
        <dbReference type="ARBA" id="ARBA00022801"/>
    </source>
</evidence>
<keyword evidence="7" id="KW-0238">DNA-binding</keyword>
<dbReference type="PANTHER" id="PTHR12486:SF4">
    <property type="entry name" value="APRATAXIN"/>
    <property type="match status" value="1"/>
</dbReference>
<organism evidence="14 15">
    <name type="scientific">Drosophila willistoni</name>
    <name type="common">Fruit fly</name>
    <dbReference type="NCBI Taxonomy" id="7260"/>
    <lineage>
        <taxon>Eukaryota</taxon>
        <taxon>Metazoa</taxon>
        <taxon>Ecdysozoa</taxon>
        <taxon>Arthropoda</taxon>
        <taxon>Hexapoda</taxon>
        <taxon>Insecta</taxon>
        <taxon>Pterygota</taxon>
        <taxon>Neoptera</taxon>
        <taxon>Endopterygota</taxon>
        <taxon>Diptera</taxon>
        <taxon>Brachycera</taxon>
        <taxon>Muscomorpha</taxon>
        <taxon>Ephydroidea</taxon>
        <taxon>Drosophilidae</taxon>
        <taxon>Drosophila</taxon>
        <taxon>Sophophora</taxon>
    </lineage>
</organism>
<feature type="compositionally biased region" description="Low complexity" evidence="12">
    <location>
        <begin position="540"/>
        <end position="567"/>
    </location>
</feature>
<dbReference type="OrthoDB" id="3512845at2759"/>
<evidence type="ECO:0000256" key="6">
    <source>
        <dbReference type="ARBA" id="ARBA00022833"/>
    </source>
</evidence>
<proteinExistence type="predicted"/>
<dbReference type="SMR" id="A0A0Q9X527"/>
<dbReference type="GO" id="GO:0003697">
    <property type="term" value="F:single-stranded DNA binding"/>
    <property type="evidence" value="ECO:0007669"/>
    <property type="project" value="TreeGrafter"/>
</dbReference>
<keyword evidence="11" id="KW-0175">Coiled coil</keyword>
<dbReference type="STRING" id="7260.A0A0Q9X527"/>
<dbReference type="InterPro" id="IPR036265">
    <property type="entry name" value="HIT-like_sf"/>
</dbReference>
<dbReference type="Pfam" id="PF11969">
    <property type="entry name" value="DcpS_C"/>
    <property type="match status" value="2"/>
</dbReference>
<feature type="compositionally biased region" description="Low complexity" evidence="12">
    <location>
        <begin position="579"/>
        <end position="595"/>
    </location>
</feature>
<dbReference type="SUPFAM" id="SSF54197">
    <property type="entry name" value="HIT-like"/>
    <property type="match status" value="2"/>
</dbReference>
<accession>A0A0Q9X527</accession>
<name>A0A0Q9X527_DROWI</name>
<dbReference type="SMART" id="SM00355">
    <property type="entry name" value="ZnF_C2H2"/>
    <property type="match status" value="2"/>
</dbReference>
<dbReference type="InParanoid" id="A0A0Q9X527"/>
<feature type="compositionally biased region" description="Basic residues" evidence="12">
    <location>
        <begin position="597"/>
        <end position="609"/>
    </location>
</feature>
<dbReference type="InterPro" id="IPR032566">
    <property type="entry name" value="Znf-C2HE"/>
</dbReference>
<dbReference type="eggNOG" id="KOG0562">
    <property type="taxonomic scope" value="Eukaryota"/>
</dbReference>
<dbReference type="PROSITE" id="PS51084">
    <property type="entry name" value="HIT_2"/>
    <property type="match status" value="1"/>
</dbReference>
<keyword evidence="3" id="KW-0227">DNA damage</keyword>
<dbReference type="EMBL" id="CH964272">
    <property type="protein sequence ID" value="KRF99894.1"/>
    <property type="molecule type" value="Genomic_DNA"/>
</dbReference>
<keyword evidence="9" id="KW-0539">Nucleus</keyword>
<dbReference type="AlphaFoldDB" id="A0A0Q9X527"/>
<evidence type="ECO:0000256" key="3">
    <source>
        <dbReference type="ARBA" id="ARBA00022763"/>
    </source>
</evidence>
<dbReference type="GO" id="GO:0030983">
    <property type="term" value="F:mismatched DNA binding"/>
    <property type="evidence" value="ECO:0007669"/>
    <property type="project" value="TreeGrafter"/>
</dbReference>
<dbReference type="GO" id="GO:1990165">
    <property type="term" value="F:single-strand break-containing DNA binding"/>
    <property type="evidence" value="ECO:0007669"/>
    <property type="project" value="TreeGrafter"/>
</dbReference>
<evidence type="ECO:0000256" key="9">
    <source>
        <dbReference type="ARBA" id="ARBA00023242"/>
    </source>
</evidence>
<feature type="compositionally biased region" description="Low complexity" evidence="12">
    <location>
        <begin position="610"/>
        <end position="621"/>
    </location>
</feature>
<dbReference type="PANTHER" id="PTHR12486">
    <property type="entry name" value="APRATAXIN-RELATED"/>
    <property type="match status" value="1"/>
</dbReference>
<keyword evidence="2" id="KW-0479">Metal-binding</keyword>
<dbReference type="GO" id="GO:0005634">
    <property type="term" value="C:nucleus"/>
    <property type="evidence" value="ECO:0007669"/>
    <property type="project" value="UniProtKB-SubCell"/>
</dbReference>
<dbReference type="InterPro" id="IPR019808">
    <property type="entry name" value="Histidine_triad_CS"/>
</dbReference>
<evidence type="ECO:0000256" key="1">
    <source>
        <dbReference type="ARBA" id="ARBA00004123"/>
    </source>
</evidence>
<keyword evidence="6" id="KW-0862">Zinc</keyword>
<feature type="coiled-coil region" evidence="11">
    <location>
        <begin position="335"/>
        <end position="382"/>
    </location>
</feature>
<dbReference type="FunCoup" id="A0A0Q9X527">
    <property type="interactions" value="370"/>
</dbReference>
<evidence type="ECO:0000256" key="7">
    <source>
        <dbReference type="ARBA" id="ARBA00023125"/>
    </source>
</evidence>
<dbReference type="FunFam" id="3.30.428.10:FF:000004">
    <property type="entry name" value="aprataxin isoform X2"/>
    <property type="match status" value="1"/>
</dbReference>
<gene>
    <name evidence="14" type="primary">Dwil\GK13810</name>
    <name evidence="14" type="ORF">Dwil_GK13810</name>
</gene>
<dbReference type="Proteomes" id="UP000007798">
    <property type="component" value="Unassembled WGS sequence"/>
</dbReference>
<evidence type="ECO:0000256" key="11">
    <source>
        <dbReference type="SAM" id="Coils"/>
    </source>
</evidence>
<feature type="region of interest" description="Disordered" evidence="12">
    <location>
        <begin position="441"/>
        <end position="638"/>
    </location>
</feature>
<feature type="compositionally biased region" description="Pro residues" evidence="12">
    <location>
        <begin position="483"/>
        <end position="492"/>
    </location>
</feature>
<evidence type="ECO:0000259" key="13">
    <source>
        <dbReference type="PROSITE" id="PS51084"/>
    </source>
</evidence>